<keyword evidence="4" id="KW-1185">Reference proteome</keyword>
<proteinExistence type="predicted"/>
<name>A0A9W8ZLR3_9PLEO</name>
<protein>
    <submittedName>
        <fullName evidence="3">Uncharacterized protein</fullName>
    </submittedName>
</protein>
<keyword evidence="2" id="KW-0812">Transmembrane</keyword>
<feature type="region of interest" description="Disordered" evidence="1">
    <location>
        <begin position="1"/>
        <end position="41"/>
    </location>
</feature>
<evidence type="ECO:0000256" key="1">
    <source>
        <dbReference type="SAM" id="MobiDB-lite"/>
    </source>
</evidence>
<organism evidence="3 4">
    <name type="scientific">Didymella pomorum</name>
    <dbReference type="NCBI Taxonomy" id="749634"/>
    <lineage>
        <taxon>Eukaryota</taxon>
        <taxon>Fungi</taxon>
        <taxon>Dikarya</taxon>
        <taxon>Ascomycota</taxon>
        <taxon>Pezizomycotina</taxon>
        <taxon>Dothideomycetes</taxon>
        <taxon>Pleosporomycetidae</taxon>
        <taxon>Pleosporales</taxon>
        <taxon>Pleosporineae</taxon>
        <taxon>Didymellaceae</taxon>
        <taxon>Didymella</taxon>
    </lineage>
</organism>
<comment type="caution">
    <text evidence="3">The sequence shown here is derived from an EMBL/GenBank/DDBJ whole genome shotgun (WGS) entry which is preliminary data.</text>
</comment>
<sequence length="141" mass="15754">MRFSEETTPHVSSTESTEGVKKRSKFKKPFRGHNDLDDEALANGSSENLSWEERKQKALKRKIPVGQQFRFIVFHEWAYVGLLAFIPTGFALYYTHVNVVAVFCVNFIAIIPSAAMLSNAVGELSIRLGDNVGALLNMTFG</sequence>
<evidence type="ECO:0000313" key="3">
    <source>
        <dbReference type="EMBL" id="KAJ4412164.1"/>
    </source>
</evidence>
<feature type="transmembrane region" description="Helical" evidence="2">
    <location>
        <begin position="71"/>
        <end position="93"/>
    </location>
</feature>
<feature type="compositionally biased region" description="Basic residues" evidence="1">
    <location>
        <begin position="22"/>
        <end position="31"/>
    </location>
</feature>
<feature type="transmembrane region" description="Helical" evidence="2">
    <location>
        <begin position="99"/>
        <end position="117"/>
    </location>
</feature>
<keyword evidence="2" id="KW-0472">Membrane</keyword>
<dbReference type="EMBL" id="JAPEVA010000003">
    <property type="protein sequence ID" value="KAJ4412164.1"/>
    <property type="molecule type" value="Genomic_DNA"/>
</dbReference>
<reference evidence="3" key="1">
    <citation type="submission" date="2022-10" db="EMBL/GenBank/DDBJ databases">
        <title>Tapping the CABI collections for fungal endophytes: first genome assemblies for Collariella, Neodidymelliopsis, Ascochyta clinopodiicola, Didymella pomorum, Didymosphaeria variabile, Neocosmospora piperis and Neocucurbitaria cava.</title>
        <authorList>
            <person name="Hill R."/>
        </authorList>
    </citation>
    <scope>NUCLEOTIDE SEQUENCE</scope>
    <source>
        <strain evidence="3">IMI 355091</strain>
    </source>
</reference>
<gene>
    <name evidence="3" type="ORF">N0V91_000632</name>
</gene>
<evidence type="ECO:0000313" key="4">
    <source>
        <dbReference type="Proteomes" id="UP001140510"/>
    </source>
</evidence>
<keyword evidence="2" id="KW-1133">Transmembrane helix</keyword>
<dbReference type="Proteomes" id="UP001140510">
    <property type="component" value="Unassembled WGS sequence"/>
</dbReference>
<accession>A0A9W8ZLR3</accession>
<evidence type="ECO:0000256" key="2">
    <source>
        <dbReference type="SAM" id="Phobius"/>
    </source>
</evidence>
<dbReference type="OrthoDB" id="4769676at2759"/>
<dbReference type="AlphaFoldDB" id="A0A9W8ZLR3"/>